<dbReference type="EMBL" id="JAHLQT010000697">
    <property type="protein sequence ID" value="KAG7178086.1"/>
    <property type="molecule type" value="Genomic_DNA"/>
</dbReference>
<protein>
    <submittedName>
        <fullName evidence="1">Uncharacterized protein</fullName>
    </submittedName>
</protein>
<dbReference type="AlphaFoldDB" id="A0A8J5NC87"/>
<evidence type="ECO:0000313" key="1">
    <source>
        <dbReference type="EMBL" id="KAG7178086.1"/>
    </source>
</evidence>
<keyword evidence="2" id="KW-1185">Reference proteome</keyword>
<name>A0A8J5NC87_HOMAM</name>
<sequence length="79" mass="9141">MKEITPMMLLSSSTSLMLGKNFHRLQIRHGRHHFLGKTCLEAQHPTVFIKGIVSTFWFCKGSTVHLFYLIVQVLCNDHK</sequence>
<comment type="caution">
    <text evidence="1">The sequence shown here is derived from an EMBL/GenBank/DDBJ whole genome shotgun (WGS) entry which is preliminary data.</text>
</comment>
<organism evidence="1 2">
    <name type="scientific">Homarus americanus</name>
    <name type="common">American lobster</name>
    <dbReference type="NCBI Taxonomy" id="6706"/>
    <lineage>
        <taxon>Eukaryota</taxon>
        <taxon>Metazoa</taxon>
        <taxon>Ecdysozoa</taxon>
        <taxon>Arthropoda</taxon>
        <taxon>Crustacea</taxon>
        <taxon>Multicrustacea</taxon>
        <taxon>Malacostraca</taxon>
        <taxon>Eumalacostraca</taxon>
        <taxon>Eucarida</taxon>
        <taxon>Decapoda</taxon>
        <taxon>Pleocyemata</taxon>
        <taxon>Astacidea</taxon>
        <taxon>Nephropoidea</taxon>
        <taxon>Nephropidae</taxon>
        <taxon>Homarus</taxon>
    </lineage>
</organism>
<gene>
    <name evidence="1" type="ORF">Hamer_G003851</name>
</gene>
<evidence type="ECO:0000313" key="2">
    <source>
        <dbReference type="Proteomes" id="UP000747542"/>
    </source>
</evidence>
<accession>A0A8J5NC87</accession>
<reference evidence="1" key="1">
    <citation type="journal article" date="2021" name="Sci. Adv.">
        <title>The American lobster genome reveals insights on longevity, neural, and immune adaptations.</title>
        <authorList>
            <person name="Polinski J.M."/>
            <person name="Zimin A.V."/>
            <person name="Clark K.F."/>
            <person name="Kohn A.B."/>
            <person name="Sadowski N."/>
            <person name="Timp W."/>
            <person name="Ptitsyn A."/>
            <person name="Khanna P."/>
            <person name="Romanova D.Y."/>
            <person name="Williams P."/>
            <person name="Greenwood S.J."/>
            <person name="Moroz L.L."/>
            <person name="Walt D.R."/>
            <person name="Bodnar A.G."/>
        </authorList>
    </citation>
    <scope>NUCLEOTIDE SEQUENCE</scope>
    <source>
        <strain evidence="1">GMGI-L3</strain>
    </source>
</reference>
<proteinExistence type="predicted"/>
<dbReference type="Proteomes" id="UP000747542">
    <property type="component" value="Unassembled WGS sequence"/>
</dbReference>